<proteinExistence type="predicted"/>
<comment type="caution">
    <text evidence="3">The sequence shown here is derived from an EMBL/GenBank/DDBJ whole genome shotgun (WGS) entry which is preliminary data.</text>
</comment>
<evidence type="ECO:0000256" key="2">
    <source>
        <dbReference type="SAM" id="Phobius"/>
    </source>
</evidence>
<reference evidence="3 4" key="1">
    <citation type="journal article" date="2019" name="Sci. Rep.">
        <title>Orb-weaving spider Araneus ventricosus genome elucidates the spidroin gene catalogue.</title>
        <authorList>
            <person name="Kono N."/>
            <person name="Nakamura H."/>
            <person name="Ohtoshi R."/>
            <person name="Moran D.A.P."/>
            <person name="Shinohara A."/>
            <person name="Yoshida Y."/>
            <person name="Fujiwara M."/>
            <person name="Mori M."/>
            <person name="Tomita M."/>
            <person name="Arakawa K."/>
        </authorList>
    </citation>
    <scope>NUCLEOTIDE SEQUENCE [LARGE SCALE GENOMIC DNA]</scope>
</reference>
<keyword evidence="2" id="KW-0812">Transmembrane</keyword>
<feature type="transmembrane region" description="Helical" evidence="2">
    <location>
        <begin position="38"/>
        <end position="59"/>
    </location>
</feature>
<keyword evidence="2" id="KW-0472">Membrane</keyword>
<dbReference type="EMBL" id="BGPR01048082">
    <property type="protein sequence ID" value="GBO25098.1"/>
    <property type="molecule type" value="Genomic_DNA"/>
</dbReference>
<feature type="region of interest" description="Disordered" evidence="1">
    <location>
        <begin position="68"/>
        <end position="90"/>
    </location>
</feature>
<gene>
    <name evidence="3" type="ORF">AVEN_175032_1</name>
</gene>
<evidence type="ECO:0000256" key="1">
    <source>
        <dbReference type="SAM" id="MobiDB-lite"/>
    </source>
</evidence>
<sequence>MASHPAESQVTMQDNDEFPECIKQVGVTDIYAGEELCVWLLILVVKGQIQFLVFLFLLWDSKPWTSFPGAGEAGGRSRPWMDGVGFSEVL</sequence>
<dbReference type="AlphaFoldDB" id="A0A4Y2VKZ8"/>
<evidence type="ECO:0000313" key="3">
    <source>
        <dbReference type="EMBL" id="GBO25098.1"/>
    </source>
</evidence>
<evidence type="ECO:0000313" key="4">
    <source>
        <dbReference type="Proteomes" id="UP000499080"/>
    </source>
</evidence>
<accession>A0A4Y2VKZ8</accession>
<name>A0A4Y2VKZ8_ARAVE</name>
<keyword evidence="2" id="KW-1133">Transmembrane helix</keyword>
<dbReference type="Proteomes" id="UP000499080">
    <property type="component" value="Unassembled WGS sequence"/>
</dbReference>
<protein>
    <submittedName>
        <fullName evidence="3">Uncharacterized protein</fullName>
    </submittedName>
</protein>
<organism evidence="3 4">
    <name type="scientific">Araneus ventricosus</name>
    <name type="common">Orbweaver spider</name>
    <name type="synonym">Epeira ventricosa</name>
    <dbReference type="NCBI Taxonomy" id="182803"/>
    <lineage>
        <taxon>Eukaryota</taxon>
        <taxon>Metazoa</taxon>
        <taxon>Ecdysozoa</taxon>
        <taxon>Arthropoda</taxon>
        <taxon>Chelicerata</taxon>
        <taxon>Arachnida</taxon>
        <taxon>Araneae</taxon>
        <taxon>Araneomorphae</taxon>
        <taxon>Entelegynae</taxon>
        <taxon>Araneoidea</taxon>
        <taxon>Araneidae</taxon>
        <taxon>Araneus</taxon>
    </lineage>
</organism>
<keyword evidence="4" id="KW-1185">Reference proteome</keyword>